<accession>A0A8H4A892</accession>
<dbReference type="Pfam" id="PF00651">
    <property type="entry name" value="BTB"/>
    <property type="match status" value="1"/>
</dbReference>
<dbReference type="InterPro" id="IPR051481">
    <property type="entry name" value="BTB-POZ/Galectin-3-binding"/>
</dbReference>
<sequence length="635" mass="72423">MSLRSISSKATIQQLPSNNLYNTHNKTSSIMCTDFLTGLSRDLSLLLNDTESYDTVINVGEKHDFKTFRSHSIILRVRSPYFKTALSSEWAKVENNLITFNKPNISPTVFEVILKFIYTGRISLDDYDALTILDLLVAADELCLQELIDHAQDYLLCYKPSWMQRNFATTHRIAFQHSCAFTKLKDYCWEIIRNDPELVFQAEDFINLEESALLNLLKRDDLMIKEITVWENLIKWGIYQTYAILQRQSDDRECDNGGFVICDKDESSLQNNSPSFNYFSTFSSSPSSLSLVSALTNLSTTTSVKDISSWTSKEFLVLASTLEKFIPHIRFLQISSSDFYKKVKPFSSILPFDLYDDILQYHLVPDYIPHDDLTQPERAAIDSVIIERKHAALIASWIDGCDLCNDDSNIERSDINDNCIISSIYEPWDNPYEFKLLLRGSRDGFSGSEFHEKCDSRATTITVMKVHGTGEIIASQSSSTSNDISQAYPFSSSITSTSSNMSQNFSDFSRSSSPTGSRNIISRVRDPARAINYYKNYGPSFGRDDLKMAGNFKLDSRCCCKQGDYEFPIRENTGYFSVDEYEVFSVYRRRPLSKDAKKESKSSGGYNDSIYDDMNRSRSIGIAYQGENMTRSLTY</sequence>
<dbReference type="Pfam" id="PF07534">
    <property type="entry name" value="TLD"/>
    <property type="match status" value="1"/>
</dbReference>
<dbReference type="Pfam" id="PF07707">
    <property type="entry name" value="BACK"/>
    <property type="match status" value="1"/>
</dbReference>
<evidence type="ECO:0000313" key="2">
    <source>
        <dbReference type="EMBL" id="KAF0457448.1"/>
    </source>
</evidence>
<dbReference type="InterPro" id="IPR011333">
    <property type="entry name" value="SKP1/BTB/POZ_sf"/>
</dbReference>
<dbReference type="AlphaFoldDB" id="A0A8H4A892"/>
<dbReference type="PANTHER" id="PTHR24410">
    <property type="entry name" value="HL07962P-RELATED"/>
    <property type="match status" value="1"/>
</dbReference>
<reference evidence="2 3" key="1">
    <citation type="journal article" date="2019" name="Environ. Microbiol.">
        <title>At the nexus of three kingdoms: the genome of the mycorrhizal fungus Gigaspora margarita provides insights into plant, endobacterial and fungal interactions.</title>
        <authorList>
            <person name="Venice F."/>
            <person name="Ghignone S."/>
            <person name="Salvioli di Fossalunga A."/>
            <person name="Amselem J."/>
            <person name="Novero M."/>
            <person name="Xianan X."/>
            <person name="Sedzielewska Toro K."/>
            <person name="Morin E."/>
            <person name="Lipzen A."/>
            <person name="Grigoriev I.V."/>
            <person name="Henrissat B."/>
            <person name="Martin F.M."/>
            <person name="Bonfante P."/>
        </authorList>
    </citation>
    <scope>NUCLEOTIDE SEQUENCE [LARGE SCALE GENOMIC DNA]</scope>
    <source>
        <strain evidence="2 3">BEG34</strain>
    </source>
</reference>
<proteinExistence type="predicted"/>
<evidence type="ECO:0000259" key="1">
    <source>
        <dbReference type="PROSITE" id="PS50097"/>
    </source>
</evidence>
<gene>
    <name evidence="2" type="ORF">F8M41_001213</name>
</gene>
<dbReference type="InterPro" id="IPR011705">
    <property type="entry name" value="BACK"/>
</dbReference>
<evidence type="ECO:0000313" key="3">
    <source>
        <dbReference type="Proteomes" id="UP000439903"/>
    </source>
</evidence>
<organism evidence="2 3">
    <name type="scientific">Gigaspora margarita</name>
    <dbReference type="NCBI Taxonomy" id="4874"/>
    <lineage>
        <taxon>Eukaryota</taxon>
        <taxon>Fungi</taxon>
        <taxon>Fungi incertae sedis</taxon>
        <taxon>Mucoromycota</taxon>
        <taxon>Glomeromycotina</taxon>
        <taxon>Glomeromycetes</taxon>
        <taxon>Diversisporales</taxon>
        <taxon>Gigasporaceae</taxon>
        <taxon>Gigaspora</taxon>
    </lineage>
</organism>
<dbReference type="Gene3D" id="1.25.40.420">
    <property type="match status" value="1"/>
</dbReference>
<dbReference type="OrthoDB" id="2435836at2759"/>
<dbReference type="PANTHER" id="PTHR24410:SF23">
    <property type="entry name" value="BTB DOMAIN-CONTAINING PROTEIN-RELATED"/>
    <property type="match status" value="1"/>
</dbReference>
<protein>
    <submittedName>
        <fullName evidence="2">Kelch-like protein 17</fullName>
    </submittedName>
</protein>
<dbReference type="PROSITE" id="PS50097">
    <property type="entry name" value="BTB"/>
    <property type="match status" value="1"/>
</dbReference>
<name>A0A8H4A892_GIGMA</name>
<dbReference type="SUPFAM" id="SSF54695">
    <property type="entry name" value="POZ domain"/>
    <property type="match status" value="1"/>
</dbReference>
<dbReference type="InterPro" id="IPR000210">
    <property type="entry name" value="BTB/POZ_dom"/>
</dbReference>
<dbReference type="EMBL" id="WTPW01001097">
    <property type="protein sequence ID" value="KAF0457448.1"/>
    <property type="molecule type" value="Genomic_DNA"/>
</dbReference>
<dbReference type="Proteomes" id="UP000439903">
    <property type="component" value="Unassembled WGS sequence"/>
</dbReference>
<dbReference type="InterPro" id="IPR006571">
    <property type="entry name" value="TLDc_dom"/>
</dbReference>
<feature type="domain" description="BTB" evidence="1">
    <location>
        <begin position="53"/>
        <end position="126"/>
    </location>
</feature>
<dbReference type="SMART" id="SM00225">
    <property type="entry name" value="BTB"/>
    <property type="match status" value="1"/>
</dbReference>
<keyword evidence="3" id="KW-1185">Reference proteome</keyword>
<dbReference type="CDD" id="cd18186">
    <property type="entry name" value="BTB_POZ_ZBTB_KLHL-like"/>
    <property type="match status" value="1"/>
</dbReference>
<dbReference type="Gene3D" id="3.30.710.10">
    <property type="entry name" value="Potassium Channel Kv1.1, Chain A"/>
    <property type="match status" value="1"/>
</dbReference>
<comment type="caution">
    <text evidence="2">The sequence shown here is derived from an EMBL/GenBank/DDBJ whole genome shotgun (WGS) entry which is preliminary data.</text>
</comment>